<comment type="caution">
    <text evidence="3">The sequence shown here is derived from an EMBL/GenBank/DDBJ whole genome shotgun (WGS) entry which is preliminary data.</text>
</comment>
<dbReference type="InterPro" id="IPR003615">
    <property type="entry name" value="HNH_nuc"/>
</dbReference>
<dbReference type="GO" id="GO:0004519">
    <property type="term" value="F:endonuclease activity"/>
    <property type="evidence" value="ECO:0007669"/>
    <property type="project" value="UniProtKB-KW"/>
</dbReference>
<dbReference type="Gene3D" id="1.10.30.50">
    <property type="match status" value="1"/>
</dbReference>
<keyword evidence="3" id="KW-0540">Nuclease</keyword>
<proteinExistence type="predicted"/>
<dbReference type="CDD" id="cd00085">
    <property type="entry name" value="HNHc"/>
    <property type="match status" value="1"/>
</dbReference>
<dbReference type="Pfam" id="PF14279">
    <property type="entry name" value="HNH_5"/>
    <property type="match status" value="1"/>
</dbReference>
<name>A0A840DIR6_9MICO</name>
<protein>
    <submittedName>
        <fullName evidence="3">5-methylcytosine-specific restriction endonuclease McrA</fullName>
    </submittedName>
</protein>
<evidence type="ECO:0000256" key="1">
    <source>
        <dbReference type="SAM" id="MobiDB-lite"/>
    </source>
</evidence>
<keyword evidence="3" id="KW-0378">Hydrolase</keyword>
<organism evidence="3 4">
    <name type="scientific">Canibacter oris</name>
    <dbReference type="NCBI Taxonomy" id="1365628"/>
    <lineage>
        <taxon>Bacteria</taxon>
        <taxon>Bacillati</taxon>
        <taxon>Actinomycetota</taxon>
        <taxon>Actinomycetes</taxon>
        <taxon>Micrococcales</taxon>
        <taxon>Microbacteriaceae</taxon>
        <taxon>Canibacter</taxon>
    </lineage>
</organism>
<accession>A0A840DIR6</accession>
<dbReference type="Proteomes" id="UP000571183">
    <property type="component" value="Unassembled WGS sequence"/>
</dbReference>
<sequence>MAGSRTGTAAWKQLRRRALHHAKQNEITHCRYCRVELTYKNGTAPNAATPDHIVPYAKGGTDALSNIQIICRRCNSSLGDKTSRAPRNTPATYTPKTSINW</sequence>
<feature type="domain" description="HNH nuclease" evidence="2">
    <location>
        <begin position="14"/>
        <end position="76"/>
    </location>
</feature>
<keyword evidence="4" id="KW-1185">Reference proteome</keyword>
<evidence type="ECO:0000313" key="3">
    <source>
        <dbReference type="EMBL" id="MBB4071613.1"/>
    </source>
</evidence>
<dbReference type="EMBL" id="JACIFD010000008">
    <property type="protein sequence ID" value="MBB4071613.1"/>
    <property type="molecule type" value="Genomic_DNA"/>
</dbReference>
<dbReference type="SMART" id="SM00507">
    <property type="entry name" value="HNHc"/>
    <property type="match status" value="1"/>
</dbReference>
<reference evidence="3" key="1">
    <citation type="submission" date="2020-08" db="EMBL/GenBank/DDBJ databases">
        <title>Sequencing the genomes of 1000 actinobacteria strains.</title>
        <authorList>
            <person name="Klenk H.-P."/>
        </authorList>
    </citation>
    <scope>NUCLEOTIDE SEQUENCE [LARGE SCALE GENOMIC DNA]</scope>
    <source>
        <strain evidence="3">DSM 27064</strain>
    </source>
</reference>
<dbReference type="InterPro" id="IPR029471">
    <property type="entry name" value="HNH_5"/>
</dbReference>
<dbReference type="RefSeq" id="WP_183304642.1">
    <property type="nucleotide sequence ID" value="NZ_JACIFD010000008.1"/>
</dbReference>
<keyword evidence="3" id="KW-0255">Endonuclease</keyword>
<dbReference type="AlphaFoldDB" id="A0A840DIR6"/>
<evidence type="ECO:0000259" key="2">
    <source>
        <dbReference type="SMART" id="SM00507"/>
    </source>
</evidence>
<gene>
    <name evidence="3" type="ORF">F5897_000925</name>
</gene>
<feature type="region of interest" description="Disordered" evidence="1">
    <location>
        <begin position="79"/>
        <end position="101"/>
    </location>
</feature>
<evidence type="ECO:0000313" key="4">
    <source>
        <dbReference type="Proteomes" id="UP000571183"/>
    </source>
</evidence>